<organism evidence="4 5">
    <name type="scientific">Pleurostoma richardsiae</name>
    <dbReference type="NCBI Taxonomy" id="41990"/>
    <lineage>
        <taxon>Eukaryota</taxon>
        <taxon>Fungi</taxon>
        <taxon>Dikarya</taxon>
        <taxon>Ascomycota</taxon>
        <taxon>Pezizomycotina</taxon>
        <taxon>Sordariomycetes</taxon>
        <taxon>Sordariomycetidae</taxon>
        <taxon>Calosphaeriales</taxon>
        <taxon>Pleurostomataceae</taxon>
        <taxon>Pleurostoma</taxon>
    </lineage>
</organism>
<dbReference type="Pfam" id="PF00463">
    <property type="entry name" value="ICL"/>
    <property type="match status" value="1"/>
</dbReference>
<dbReference type="InterPro" id="IPR006254">
    <property type="entry name" value="Isocitrate_lyase"/>
</dbReference>
<name>A0AA38VYI2_9PEZI</name>
<accession>A0AA38VYI2</accession>
<dbReference type="PANTHER" id="PTHR42905:SF2">
    <property type="entry name" value="PHOSPHOENOLPYRUVATE CARBOXYLASE FAMILY PROTEIN"/>
    <property type="match status" value="1"/>
</dbReference>
<evidence type="ECO:0000256" key="3">
    <source>
        <dbReference type="ARBA" id="ARBA00023239"/>
    </source>
</evidence>
<dbReference type="InterPro" id="IPR015813">
    <property type="entry name" value="Pyrv/PenolPyrv_kinase-like_dom"/>
</dbReference>
<dbReference type="PANTHER" id="PTHR42905">
    <property type="entry name" value="PHOSPHOENOLPYRUVATE CARBOXYLASE"/>
    <property type="match status" value="1"/>
</dbReference>
<dbReference type="AlphaFoldDB" id="A0AA38VYI2"/>
<dbReference type="GO" id="GO:0004451">
    <property type="term" value="F:isocitrate lyase activity"/>
    <property type="evidence" value="ECO:0007669"/>
    <property type="project" value="InterPro"/>
</dbReference>
<evidence type="ECO:0000256" key="2">
    <source>
        <dbReference type="ARBA" id="ARBA00012260"/>
    </source>
</evidence>
<protein>
    <recommendedName>
        <fullName evidence="2">methylisocitrate lyase</fullName>
        <ecNumber evidence="2">4.1.3.30</ecNumber>
    </recommendedName>
</protein>
<dbReference type="EC" id="4.1.3.30" evidence="2"/>
<dbReference type="GO" id="GO:0046421">
    <property type="term" value="F:methylisocitrate lyase activity"/>
    <property type="evidence" value="ECO:0007669"/>
    <property type="project" value="UniProtKB-EC"/>
</dbReference>
<comment type="caution">
    <text evidence="4">The sequence shown here is derived from an EMBL/GenBank/DDBJ whole genome shotgun (WGS) entry which is preliminary data.</text>
</comment>
<comment type="similarity">
    <text evidence="1">Belongs to the isocitrate lyase/PEP mutase superfamily. Isocitrate lyase family.</text>
</comment>
<evidence type="ECO:0000313" key="5">
    <source>
        <dbReference type="Proteomes" id="UP001174694"/>
    </source>
</evidence>
<keyword evidence="3" id="KW-0456">Lyase</keyword>
<evidence type="ECO:0000256" key="1">
    <source>
        <dbReference type="ARBA" id="ARBA00005704"/>
    </source>
</evidence>
<dbReference type="InterPro" id="IPR040442">
    <property type="entry name" value="Pyrv_kinase-like_dom_sf"/>
</dbReference>
<keyword evidence="5" id="KW-1185">Reference proteome</keyword>
<evidence type="ECO:0000313" key="4">
    <source>
        <dbReference type="EMBL" id="KAJ9155140.1"/>
    </source>
</evidence>
<sequence length="128" mass="13590">MSRLDIPDLGLATLDDMCSNTGMIASLDRDVPVIVEADTRFGGPMMVARTVEKYALAGVAALHIEDQTTTKRCGRILGKELVLSPVFASRIRAAAAARDALQSLGLDEAVARLRAAAGRAPTSHSSRR</sequence>
<dbReference type="Proteomes" id="UP001174694">
    <property type="component" value="Unassembled WGS sequence"/>
</dbReference>
<dbReference type="EMBL" id="JANBVO010000004">
    <property type="protein sequence ID" value="KAJ9155140.1"/>
    <property type="molecule type" value="Genomic_DNA"/>
</dbReference>
<dbReference type="GO" id="GO:0019752">
    <property type="term" value="P:carboxylic acid metabolic process"/>
    <property type="evidence" value="ECO:0007669"/>
    <property type="project" value="InterPro"/>
</dbReference>
<dbReference type="SUPFAM" id="SSF51621">
    <property type="entry name" value="Phosphoenolpyruvate/pyruvate domain"/>
    <property type="match status" value="1"/>
</dbReference>
<gene>
    <name evidence="4" type="ORF">NKR23_g2472</name>
</gene>
<proteinExistence type="inferred from homology"/>
<dbReference type="Gene3D" id="3.20.20.60">
    <property type="entry name" value="Phosphoenolpyruvate-binding domains"/>
    <property type="match status" value="1"/>
</dbReference>
<reference evidence="4" key="1">
    <citation type="submission" date="2022-07" db="EMBL/GenBank/DDBJ databases">
        <title>Fungi with potential for degradation of polypropylene.</title>
        <authorList>
            <person name="Gostincar C."/>
        </authorList>
    </citation>
    <scope>NUCLEOTIDE SEQUENCE</scope>
    <source>
        <strain evidence="4">EXF-13308</strain>
    </source>
</reference>